<sequence>MQGKFDFNARDGELLGLNLLDLATQYFPINYNDELLQGKSMNTAYQAFTSSLSLENNLLTVNKISLKTPVLLGEGNGAIDLHTMQCDINLKLSATNEKYQNLKLPIRFLIAAIRLSTNWK</sequence>
<dbReference type="AlphaFoldDB" id="A0A448MSA1"/>
<reference evidence="1 2" key="1">
    <citation type="submission" date="2018-12" db="EMBL/GenBank/DDBJ databases">
        <authorList>
            <consortium name="Pathogen Informatics"/>
        </authorList>
    </citation>
    <scope>NUCLEOTIDE SEQUENCE [LARGE SCALE GENOMIC DNA]</scope>
    <source>
        <strain evidence="1 2">NCTC8284</strain>
    </source>
</reference>
<accession>A0A448MSA1</accession>
<dbReference type="EMBL" id="LR134405">
    <property type="protein sequence ID" value="VEH67999.1"/>
    <property type="molecule type" value="Genomic_DNA"/>
</dbReference>
<organism evidence="1 2">
    <name type="scientific">Rodentibacter pneumotropicus</name>
    <dbReference type="NCBI Taxonomy" id="758"/>
    <lineage>
        <taxon>Bacteria</taxon>
        <taxon>Pseudomonadati</taxon>
        <taxon>Pseudomonadota</taxon>
        <taxon>Gammaproteobacteria</taxon>
        <taxon>Pasteurellales</taxon>
        <taxon>Pasteurellaceae</taxon>
        <taxon>Rodentibacter</taxon>
    </lineage>
</organism>
<evidence type="ECO:0000313" key="1">
    <source>
        <dbReference type="EMBL" id="VEH67999.1"/>
    </source>
</evidence>
<dbReference type="Proteomes" id="UP000278733">
    <property type="component" value="Chromosome"/>
</dbReference>
<dbReference type="KEGG" id="rpne:NCTC8284_03214"/>
<proteinExistence type="predicted"/>
<name>A0A448MSA1_9PAST</name>
<gene>
    <name evidence="1" type="ORF">NCTC8284_03214</name>
</gene>
<protein>
    <submittedName>
        <fullName evidence="1">Membrane protein</fullName>
    </submittedName>
</protein>
<evidence type="ECO:0000313" key="2">
    <source>
        <dbReference type="Proteomes" id="UP000278733"/>
    </source>
</evidence>